<dbReference type="PANTHER" id="PTHR30400:SF0">
    <property type="entry name" value="BIOSYNTHETIC PEPTIDOGLYCAN TRANSGLYCOSYLASE"/>
    <property type="match status" value="1"/>
</dbReference>
<proteinExistence type="predicted"/>
<dbReference type="PANTHER" id="PTHR30400">
    <property type="entry name" value="MONOFUNCTIONAL BIOSYNTHETIC PEPTIDOGLYCAN TRANSGLYCOSYLASE"/>
    <property type="match status" value="1"/>
</dbReference>
<dbReference type="Pfam" id="PF00912">
    <property type="entry name" value="Transgly"/>
    <property type="match status" value="1"/>
</dbReference>
<evidence type="ECO:0000256" key="6">
    <source>
        <dbReference type="ARBA" id="ARBA00022960"/>
    </source>
</evidence>
<dbReference type="InterPro" id="IPR036950">
    <property type="entry name" value="PBP_transglycosylase"/>
</dbReference>
<comment type="caution">
    <text evidence="13">The sequence shown here is derived from an EMBL/GenBank/DDBJ whole genome shotgun (WGS) entry which is preliminary data.</text>
</comment>
<organism evidence="13 14">
    <name type="scientific">Candidatus Geothrix odensensis</name>
    <dbReference type="NCBI Taxonomy" id="2954440"/>
    <lineage>
        <taxon>Bacteria</taxon>
        <taxon>Pseudomonadati</taxon>
        <taxon>Acidobacteriota</taxon>
        <taxon>Holophagae</taxon>
        <taxon>Holophagales</taxon>
        <taxon>Holophagaceae</taxon>
        <taxon>Geothrix</taxon>
    </lineage>
</organism>
<dbReference type="GO" id="GO:0016020">
    <property type="term" value="C:membrane"/>
    <property type="evidence" value="ECO:0007669"/>
    <property type="project" value="InterPro"/>
</dbReference>
<evidence type="ECO:0000313" key="13">
    <source>
        <dbReference type="EMBL" id="MBK8573798.1"/>
    </source>
</evidence>
<dbReference type="EMBL" id="JADKCH010000032">
    <property type="protein sequence ID" value="MBK8573798.1"/>
    <property type="molecule type" value="Genomic_DNA"/>
</dbReference>
<evidence type="ECO:0000256" key="9">
    <source>
        <dbReference type="ARBA" id="ARBA00023136"/>
    </source>
</evidence>
<dbReference type="SUPFAM" id="SSF53955">
    <property type="entry name" value="Lysozyme-like"/>
    <property type="match status" value="1"/>
</dbReference>
<dbReference type="GO" id="GO:0009274">
    <property type="term" value="C:peptidoglycan-based cell wall"/>
    <property type="evidence" value="ECO:0007669"/>
    <property type="project" value="InterPro"/>
</dbReference>
<gene>
    <name evidence="13" type="ORF">IPN91_14540</name>
</gene>
<sequence>MPFTPSPQQPHPQPDRRWWRLPVGTWSLEQRRWFALGVVLGLALVQYLGTLLMLRSAPVRRALRTRAVAALATRLPGARLEGGVSVDAAFRPVMGPVVLPSADDGAPLVVVDRIMIQPRLWRLLTGHLEPALVALSGVHIQGGPEGRRLPELARALRPERDQGTREALNPAASAPPVLAFTGLDLRLEEASSRRPPLVVGPLGGRLRLDRMGRRTQALLTTEGPGQLVGTVEATWGDGPGALRMHLHGLGAEALPEGLRRGLPFEIRSGALDLTLEAPRLDTFSRGEGQFKLATRNLTLFAVRLDPEPLGPPPVRVSGRVRWDARARTADLDEATVALDAAGRVALQAALSIALHPEPRFNLALRVDALDWTALTATLPPKLAPPPGAPGIVGQLAGGLRVTGPLRDPVEWQVEGSMDLSRLAPASQDSVAKLTRSFVHQAQVAGGGLRRVIVGPENPAFVPLAELPDHFVRAVLESEDAGFYGHPGFDLSAVQEALASGGRLRGASTLTQQLAKNLFLSRERTLSRKVREALATVALEVAVGKRRILEIYLNLVEWGDGVNGIGEAARHWFGKDARALSPKEAVMLATVIPNPVRYEMYRRKGALTPAWVARVADLLGKLHTIGVLDDEALRAAEAENLTFAGGLPAGNGPLEPAEEPMD</sequence>
<keyword evidence="4" id="KW-0808">Transferase</keyword>
<reference evidence="13 14" key="1">
    <citation type="submission" date="2020-10" db="EMBL/GenBank/DDBJ databases">
        <title>Connecting structure to function with the recovery of over 1000 high-quality activated sludge metagenome-assembled genomes encoding full-length rRNA genes using long-read sequencing.</title>
        <authorList>
            <person name="Singleton C.M."/>
            <person name="Petriglieri F."/>
            <person name="Kristensen J.M."/>
            <person name="Kirkegaard R.H."/>
            <person name="Michaelsen T.Y."/>
            <person name="Andersen M.H."/>
            <person name="Karst S.M."/>
            <person name="Dueholm M.S."/>
            <person name="Nielsen P.H."/>
            <person name="Albertsen M."/>
        </authorList>
    </citation>
    <scope>NUCLEOTIDE SEQUENCE [LARGE SCALE GENOMIC DNA]</scope>
    <source>
        <strain evidence="13">OdNE_18-Q3-R46-58_MAXAC.008</strain>
    </source>
</reference>
<evidence type="ECO:0000256" key="10">
    <source>
        <dbReference type="ARBA" id="ARBA00023316"/>
    </source>
</evidence>
<evidence type="ECO:0000256" key="1">
    <source>
        <dbReference type="ARBA" id="ARBA00022475"/>
    </source>
</evidence>
<evidence type="ECO:0000256" key="8">
    <source>
        <dbReference type="ARBA" id="ARBA00022989"/>
    </source>
</evidence>
<keyword evidence="7" id="KW-0573">Peptidoglycan synthesis</keyword>
<dbReference type="InterPro" id="IPR001264">
    <property type="entry name" value="Glyco_trans_51"/>
</dbReference>
<evidence type="ECO:0000256" key="5">
    <source>
        <dbReference type="ARBA" id="ARBA00022692"/>
    </source>
</evidence>
<evidence type="ECO:0000313" key="14">
    <source>
        <dbReference type="Proteomes" id="UP000709959"/>
    </source>
</evidence>
<evidence type="ECO:0000256" key="2">
    <source>
        <dbReference type="ARBA" id="ARBA00022519"/>
    </source>
</evidence>
<dbReference type="InterPro" id="IPR011812">
    <property type="entry name" value="Pep_trsgly"/>
</dbReference>
<keyword evidence="10" id="KW-0961">Cell wall biogenesis/degradation</keyword>
<protein>
    <submittedName>
        <fullName evidence="13">Transglycosylase domain-containing protein</fullName>
    </submittedName>
</protein>
<keyword evidence="5 11" id="KW-0812">Transmembrane</keyword>
<dbReference type="GO" id="GO:0071555">
    <property type="term" value="P:cell wall organization"/>
    <property type="evidence" value="ECO:0007669"/>
    <property type="project" value="UniProtKB-KW"/>
</dbReference>
<keyword evidence="6" id="KW-0133">Cell shape</keyword>
<dbReference type="Gene3D" id="1.10.3810.10">
    <property type="entry name" value="Biosynthetic peptidoglycan transglycosylase-like"/>
    <property type="match status" value="1"/>
</dbReference>
<feature type="domain" description="Glycosyl transferase family 51" evidence="12">
    <location>
        <begin position="455"/>
        <end position="606"/>
    </location>
</feature>
<evidence type="ECO:0000256" key="11">
    <source>
        <dbReference type="SAM" id="Phobius"/>
    </source>
</evidence>
<dbReference type="GO" id="GO:0009252">
    <property type="term" value="P:peptidoglycan biosynthetic process"/>
    <property type="evidence" value="ECO:0007669"/>
    <property type="project" value="UniProtKB-KW"/>
</dbReference>
<dbReference type="Proteomes" id="UP000709959">
    <property type="component" value="Unassembled WGS sequence"/>
</dbReference>
<dbReference type="GO" id="GO:0008360">
    <property type="term" value="P:regulation of cell shape"/>
    <property type="evidence" value="ECO:0007669"/>
    <property type="project" value="UniProtKB-KW"/>
</dbReference>
<evidence type="ECO:0000256" key="3">
    <source>
        <dbReference type="ARBA" id="ARBA00022676"/>
    </source>
</evidence>
<keyword evidence="3" id="KW-0328">Glycosyltransferase</keyword>
<feature type="transmembrane region" description="Helical" evidence="11">
    <location>
        <begin position="33"/>
        <end position="54"/>
    </location>
</feature>
<keyword evidence="8 11" id="KW-1133">Transmembrane helix</keyword>
<evidence type="ECO:0000256" key="7">
    <source>
        <dbReference type="ARBA" id="ARBA00022984"/>
    </source>
</evidence>
<dbReference type="AlphaFoldDB" id="A0A936K6I6"/>
<accession>A0A936K6I6</accession>
<keyword evidence="2" id="KW-0997">Cell inner membrane</keyword>
<dbReference type="GO" id="GO:0016763">
    <property type="term" value="F:pentosyltransferase activity"/>
    <property type="evidence" value="ECO:0007669"/>
    <property type="project" value="InterPro"/>
</dbReference>
<evidence type="ECO:0000259" key="12">
    <source>
        <dbReference type="Pfam" id="PF00912"/>
    </source>
</evidence>
<keyword evidence="9 11" id="KW-0472">Membrane</keyword>
<dbReference type="InterPro" id="IPR023346">
    <property type="entry name" value="Lysozyme-like_dom_sf"/>
</dbReference>
<keyword evidence="1" id="KW-1003">Cell membrane</keyword>
<evidence type="ECO:0000256" key="4">
    <source>
        <dbReference type="ARBA" id="ARBA00022679"/>
    </source>
</evidence>
<name>A0A936K6I6_9BACT</name>